<dbReference type="EMBL" id="DSIY01000214">
    <property type="protein sequence ID" value="HEG91589.1"/>
    <property type="molecule type" value="Genomic_DNA"/>
</dbReference>
<dbReference type="InterPro" id="IPR009959">
    <property type="entry name" value="Cyclase_SnoaL-like"/>
</dbReference>
<dbReference type="AlphaFoldDB" id="A0A831TID7"/>
<sequence>MAADKRVALIRRWFEEVWNQSRFEVLDEITTPDITYLSMLRAPVEGLESLKLYTSVTRLAYPDLQVTIYSIELQADRAVVSLSIDGLTSSPSGGLLTGSQELHARFLATFWFREGKIAQVRMQPEGEIPLRGPVAQSPPSLLMC</sequence>
<proteinExistence type="predicted"/>
<name>A0A831TID7_9BACT</name>
<dbReference type="InterPro" id="IPR032710">
    <property type="entry name" value="NTF2-like_dom_sf"/>
</dbReference>
<dbReference type="Pfam" id="PF07366">
    <property type="entry name" value="SnoaL"/>
    <property type="match status" value="1"/>
</dbReference>
<accession>A0A831TID7</accession>
<reference evidence="1" key="1">
    <citation type="journal article" date="2020" name="mSystems">
        <title>Genome- and Community-Level Interaction Insights into Carbon Utilization and Element Cycling Functions of Hydrothermarchaeota in Hydrothermal Sediment.</title>
        <authorList>
            <person name="Zhou Z."/>
            <person name="Liu Y."/>
            <person name="Xu W."/>
            <person name="Pan J."/>
            <person name="Luo Z.H."/>
            <person name="Li M."/>
        </authorList>
    </citation>
    <scope>NUCLEOTIDE SEQUENCE [LARGE SCALE GENOMIC DNA]</scope>
    <source>
        <strain evidence="1">SpSt-210</strain>
    </source>
</reference>
<dbReference type="GO" id="GO:0030638">
    <property type="term" value="P:polyketide metabolic process"/>
    <property type="evidence" value="ECO:0007669"/>
    <property type="project" value="InterPro"/>
</dbReference>
<evidence type="ECO:0008006" key="2">
    <source>
        <dbReference type="Google" id="ProtNLM"/>
    </source>
</evidence>
<dbReference type="SUPFAM" id="SSF54427">
    <property type="entry name" value="NTF2-like"/>
    <property type="match status" value="1"/>
</dbReference>
<evidence type="ECO:0000313" key="1">
    <source>
        <dbReference type="EMBL" id="HEG91589.1"/>
    </source>
</evidence>
<gene>
    <name evidence="1" type="ORF">ENP34_09130</name>
</gene>
<dbReference type="Gene3D" id="3.10.450.50">
    <property type="match status" value="1"/>
</dbReference>
<protein>
    <recommendedName>
        <fullName evidence="2">Nuclear transport factor 2 family protein</fullName>
    </recommendedName>
</protein>
<organism evidence="1">
    <name type="scientific">Thermorudis peleae</name>
    <dbReference type="NCBI Taxonomy" id="1382356"/>
    <lineage>
        <taxon>Bacteria</taxon>
        <taxon>Pseudomonadati</taxon>
        <taxon>Thermomicrobiota</taxon>
        <taxon>Thermomicrobia</taxon>
        <taxon>Thermomicrobia incertae sedis</taxon>
        <taxon>Thermorudis</taxon>
    </lineage>
</organism>
<comment type="caution">
    <text evidence="1">The sequence shown here is derived from an EMBL/GenBank/DDBJ whole genome shotgun (WGS) entry which is preliminary data.</text>
</comment>